<evidence type="ECO:0000313" key="2">
    <source>
        <dbReference type="Proteomes" id="UP000277294"/>
    </source>
</evidence>
<keyword evidence="2" id="KW-1185">Reference proteome</keyword>
<dbReference type="AlphaFoldDB" id="A0A3P4B2P3"/>
<dbReference type="Proteomes" id="UP000277294">
    <property type="component" value="Unassembled WGS sequence"/>
</dbReference>
<name>A0A3P4B2P3_9BURK</name>
<accession>A0A3P4B2P3</accession>
<organism evidence="1 2">
    <name type="scientific">Pigmentiphaga humi</name>
    <dbReference type="NCBI Taxonomy" id="2478468"/>
    <lineage>
        <taxon>Bacteria</taxon>
        <taxon>Pseudomonadati</taxon>
        <taxon>Pseudomonadota</taxon>
        <taxon>Betaproteobacteria</taxon>
        <taxon>Burkholderiales</taxon>
        <taxon>Alcaligenaceae</taxon>
        <taxon>Pigmentiphaga</taxon>
    </lineage>
</organism>
<dbReference type="RefSeq" id="WP_281279078.1">
    <property type="nucleotide sequence ID" value="NZ_UWPJ01000022.1"/>
</dbReference>
<gene>
    <name evidence="1" type="ORF">PIGHUM_02630</name>
</gene>
<proteinExistence type="predicted"/>
<reference evidence="1 2" key="1">
    <citation type="submission" date="2018-10" db="EMBL/GenBank/DDBJ databases">
        <authorList>
            <person name="Criscuolo A."/>
        </authorList>
    </citation>
    <scope>NUCLEOTIDE SEQUENCE [LARGE SCALE GENOMIC DNA]</scope>
    <source>
        <strain evidence="1">DnA1</strain>
    </source>
</reference>
<protein>
    <submittedName>
        <fullName evidence="1">Uncharacterized protein</fullName>
    </submittedName>
</protein>
<dbReference type="EMBL" id="UWPJ01000022">
    <property type="protein sequence ID" value="VCU70554.1"/>
    <property type="molecule type" value="Genomic_DNA"/>
</dbReference>
<evidence type="ECO:0000313" key="1">
    <source>
        <dbReference type="EMBL" id="VCU70554.1"/>
    </source>
</evidence>
<sequence length="42" mass="5004">MAEKKRTRRNTLERRCLGKPFKRLFVGAPKGIFKMLEKIKRA</sequence>